<feature type="compositionally biased region" description="Polar residues" evidence="4">
    <location>
        <begin position="277"/>
        <end position="287"/>
    </location>
</feature>
<dbReference type="SMART" id="SM00721">
    <property type="entry name" value="BAR"/>
    <property type="match status" value="1"/>
</dbReference>
<dbReference type="OrthoDB" id="10256089at2759"/>
<feature type="domain" description="DH" evidence="6">
    <location>
        <begin position="365"/>
        <end position="572"/>
    </location>
</feature>
<dbReference type="SMART" id="SM00325">
    <property type="entry name" value="RhoGEF"/>
    <property type="match status" value="1"/>
</dbReference>
<dbReference type="Gene3D" id="1.20.900.10">
    <property type="entry name" value="Dbl homology (DH) domain"/>
    <property type="match status" value="1"/>
</dbReference>
<dbReference type="GO" id="GO:0031991">
    <property type="term" value="P:regulation of actomyosin contractile ring contraction"/>
    <property type="evidence" value="ECO:0007669"/>
    <property type="project" value="TreeGrafter"/>
</dbReference>
<dbReference type="EMBL" id="CAJVPI010001103">
    <property type="protein sequence ID" value="CAG8594602.1"/>
    <property type="molecule type" value="Genomic_DNA"/>
</dbReference>
<gene>
    <name evidence="8" type="ORF">PBRASI_LOCUS7310</name>
</gene>
<keyword evidence="9" id="KW-1185">Reference proteome</keyword>
<dbReference type="GO" id="GO:0032955">
    <property type="term" value="P:regulation of division septum assembly"/>
    <property type="evidence" value="ECO:0007669"/>
    <property type="project" value="TreeGrafter"/>
</dbReference>
<dbReference type="InterPro" id="IPR004148">
    <property type="entry name" value="BAR_dom"/>
</dbReference>
<dbReference type="InterPro" id="IPR027267">
    <property type="entry name" value="AH/BAR_dom_sf"/>
</dbReference>
<protein>
    <submittedName>
        <fullName evidence="8">6220_t:CDS:1</fullName>
    </submittedName>
</protein>
<comment type="caution">
    <text evidence="8">The sequence shown here is derived from an EMBL/GenBank/DDBJ whole genome shotgun (WGS) entry which is preliminary data.</text>
</comment>
<feature type="compositionally biased region" description="Polar residues" evidence="4">
    <location>
        <begin position="1"/>
        <end position="12"/>
    </location>
</feature>
<dbReference type="PANTHER" id="PTHR22834">
    <property type="entry name" value="NUCLEAR FUSION PROTEIN FUS2"/>
    <property type="match status" value="1"/>
</dbReference>
<feature type="compositionally biased region" description="Low complexity" evidence="4">
    <location>
        <begin position="67"/>
        <end position="81"/>
    </location>
</feature>
<dbReference type="PROSITE" id="PS50002">
    <property type="entry name" value="SH3"/>
    <property type="match status" value="1"/>
</dbReference>
<dbReference type="Gene3D" id="2.30.30.40">
    <property type="entry name" value="SH3 Domains"/>
    <property type="match status" value="1"/>
</dbReference>
<feature type="compositionally biased region" description="Polar residues" evidence="4">
    <location>
        <begin position="882"/>
        <end position="892"/>
    </location>
</feature>
<dbReference type="SUPFAM" id="SSF48065">
    <property type="entry name" value="DBL homology domain (DH-domain)"/>
    <property type="match status" value="1"/>
</dbReference>
<evidence type="ECO:0000313" key="8">
    <source>
        <dbReference type="EMBL" id="CAG8594602.1"/>
    </source>
</evidence>
<dbReference type="InterPro" id="IPR051492">
    <property type="entry name" value="Dynamin-Rho_GEF"/>
</dbReference>
<feature type="compositionally biased region" description="Polar residues" evidence="4">
    <location>
        <begin position="314"/>
        <end position="340"/>
    </location>
</feature>
<evidence type="ECO:0000256" key="3">
    <source>
        <dbReference type="PROSITE-ProRule" id="PRU00192"/>
    </source>
</evidence>
<dbReference type="AlphaFoldDB" id="A0A9N9C8N1"/>
<feature type="domain" description="SH3" evidence="5">
    <location>
        <begin position="1010"/>
        <end position="1070"/>
    </location>
</feature>
<feature type="compositionally biased region" description="Low complexity" evidence="4">
    <location>
        <begin position="154"/>
        <end position="170"/>
    </location>
</feature>
<dbReference type="CDD" id="cd00160">
    <property type="entry name" value="RhoGEF"/>
    <property type="match status" value="1"/>
</dbReference>
<dbReference type="InterPro" id="IPR036028">
    <property type="entry name" value="SH3-like_dom_sf"/>
</dbReference>
<evidence type="ECO:0000259" key="7">
    <source>
        <dbReference type="PROSITE" id="PS51021"/>
    </source>
</evidence>
<dbReference type="PROSITE" id="PS51021">
    <property type="entry name" value="BAR"/>
    <property type="match status" value="1"/>
</dbReference>
<dbReference type="InterPro" id="IPR001452">
    <property type="entry name" value="SH3_domain"/>
</dbReference>
<evidence type="ECO:0000259" key="5">
    <source>
        <dbReference type="PROSITE" id="PS50002"/>
    </source>
</evidence>
<dbReference type="PANTHER" id="PTHR22834:SF20">
    <property type="entry name" value="SH3 DOMAIN-CONTAINING PROTEIN"/>
    <property type="match status" value="1"/>
</dbReference>
<keyword evidence="2" id="KW-0344">Guanine-nucleotide releasing factor</keyword>
<dbReference type="GO" id="GO:0005085">
    <property type="term" value="F:guanyl-nucleotide exchange factor activity"/>
    <property type="evidence" value="ECO:0007669"/>
    <property type="project" value="UniProtKB-KW"/>
</dbReference>
<feature type="region of interest" description="Disordered" evidence="4">
    <location>
        <begin position="277"/>
        <end position="340"/>
    </location>
</feature>
<feature type="region of interest" description="Disordered" evidence="4">
    <location>
        <begin position="864"/>
        <end position="921"/>
    </location>
</feature>
<proteinExistence type="predicted"/>
<dbReference type="PROSITE" id="PS50010">
    <property type="entry name" value="DH_2"/>
    <property type="match status" value="1"/>
</dbReference>
<dbReference type="InterPro" id="IPR035899">
    <property type="entry name" value="DBL_dom_sf"/>
</dbReference>
<evidence type="ECO:0000256" key="2">
    <source>
        <dbReference type="ARBA" id="ARBA00022658"/>
    </source>
</evidence>
<feature type="region of interest" description="Disordered" evidence="4">
    <location>
        <begin position="983"/>
        <end position="1003"/>
    </location>
</feature>
<feature type="region of interest" description="Disordered" evidence="4">
    <location>
        <begin position="1"/>
        <end position="252"/>
    </location>
</feature>
<dbReference type="InterPro" id="IPR000219">
    <property type="entry name" value="DH_dom"/>
</dbReference>
<name>A0A9N9C8N1_9GLOM</name>
<dbReference type="SUPFAM" id="SSF103657">
    <property type="entry name" value="BAR/IMD domain-like"/>
    <property type="match status" value="1"/>
</dbReference>
<organism evidence="8 9">
    <name type="scientific">Paraglomus brasilianum</name>
    <dbReference type="NCBI Taxonomy" id="144538"/>
    <lineage>
        <taxon>Eukaryota</taxon>
        <taxon>Fungi</taxon>
        <taxon>Fungi incertae sedis</taxon>
        <taxon>Mucoromycota</taxon>
        <taxon>Glomeromycotina</taxon>
        <taxon>Glomeromycetes</taxon>
        <taxon>Paraglomerales</taxon>
        <taxon>Paraglomeraceae</taxon>
        <taxon>Paraglomus</taxon>
    </lineage>
</organism>
<keyword evidence="1 3" id="KW-0728">SH3 domain</keyword>
<accession>A0A9N9C8N1</accession>
<sequence length="1070" mass="121521">MDNRVTQSNSRPPTKPKPANLSVALNKKSSFEAETDSSRSSSNHLTVKKVSPAKGPNVNRLSSVFENANSSNTTSANGANGETAQKKRIGIELEKGNGVKSGNIKKEDNNPKESGNVEIDDSTLNFGDIKARFQKEKNLDEKKKPYVPSRADTSRLATPPSTRSSSASKTGPKKSQKSPPPRQFSYESDTDTSTSDEMVTVEASRNSHKQANGVPIVKLSSKEIARDQSLSSKISGRGSSADYSSTSEKDDTILSIDGFAAKRQSIAEQLHGTFTPLSSTTYTSYINPPSRSSSKSSSISYSRRSVSPPPSHPTYASSSSTIAQLDTPTSEYSSSIDEIPTTQEDLGLEKEIDLVFEKESKRRKQLWNVIKELVETEGVFLSDMYLLEEVYYINARDIPIFNPYDLKVIFGNLTDIIDFSDTFYELLQAATGTDDLEDTESHLVDENDTTWIGEAFVKMLDSKEDLSGNYNRMEATYGEYCKRHETAVAKLQEFENNENVQGFLQKCKEQCEGRTRSWDIASLLIKPVQRVLKYPLLLQQILQLTKPSHPDYGQLKHAFDEMQKVAERINDIKRRKDIVEKIVGSKKKSDADLVRGFTKTLTRRKQLLRHMTGLAKPTEDELYIAYVDKFRHWEQQGVLLQKNVKDWVKSVRQYFEDQNRIVSAIEDYYVMGLPISKRPEQLKRMAEYRKIIKELPSSCGKEMEEAIKKYIYPKLDMFMERFKAPTAVMKKREKKVLDHERAESIKGKGDTPDKALQESADAFTSISQQLHEELPKFFELMRQFFNIIVEDFAKIQAQFYRQMGMEFRQYFYKYIEQEALEYVSNDRELVIREFDVVTEYGDRMLEIENRLGLFVLCNQSDGSPIEDTDDRGRKMKRKPSHSDTLGSQASMNSRKRSMSTDPKRRGGMVGPDRTSWRSSSSTKFGLDKINDEVINPFDDIQYGHRKYATEGAVPLNRTLSYPTSASTTSYPDLPPYTETIVSNATSSDDDDDIFHDTLTGEEGPTSTELRVPFLVATLYRYKTKEKNVLSFEAHTLLKVIHIDEKGEWWFAVNEDTGERGWVDVALTEKL</sequence>
<evidence type="ECO:0000256" key="1">
    <source>
        <dbReference type="ARBA" id="ARBA00022443"/>
    </source>
</evidence>
<feature type="compositionally biased region" description="Low complexity" evidence="4">
    <location>
        <begin position="288"/>
        <end position="306"/>
    </location>
</feature>
<dbReference type="Gene3D" id="1.20.1270.60">
    <property type="entry name" value="Arfaptin homology (AH) domain/BAR domain"/>
    <property type="match status" value="1"/>
</dbReference>
<dbReference type="SUPFAM" id="SSF50044">
    <property type="entry name" value="SH3-domain"/>
    <property type="match status" value="1"/>
</dbReference>
<feature type="compositionally biased region" description="Basic and acidic residues" evidence="4">
    <location>
        <begin position="129"/>
        <end position="144"/>
    </location>
</feature>
<evidence type="ECO:0000313" key="9">
    <source>
        <dbReference type="Proteomes" id="UP000789739"/>
    </source>
</evidence>
<feature type="domain" description="BAR" evidence="7">
    <location>
        <begin position="608"/>
        <end position="824"/>
    </location>
</feature>
<evidence type="ECO:0000256" key="4">
    <source>
        <dbReference type="SAM" id="MobiDB-lite"/>
    </source>
</evidence>
<dbReference type="Pfam" id="PF03114">
    <property type="entry name" value="BAR"/>
    <property type="match status" value="1"/>
</dbReference>
<reference evidence="8" key="1">
    <citation type="submission" date="2021-06" db="EMBL/GenBank/DDBJ databases">
        <authorList>
            <person name="Kallberg Y."/>
            <person name="Tangrot J."/>
            <person name="Rosling A."/>
        </authorList>
    </citation>
    <scope>NUCLEOTIDE SEQUENCE</scope>
    <source>
        <strain evidence="8">BR232B</strain>
    </source>
</reference>
<dbReference type="Proteomes" id="UP000789739">
    <property type="component" value="Unassembled WGS sequence"/>
</dbReference>
<dbReference type="Pfam" id="PF00621">
    <property type="entry name" value="RhoGEF"/>
    <property type="match status" value="1"/>
</dbReference>
<evidence type="ECO:0000259" key="6">
    <source>
        <dbReference type="PROSITE" id="PS50010"/>
    </source>
</evidence>
<dbReference type="GO" id="GO:0005737">
    <property type="term" value="C:cytoplasm"/>
    <property type="evidence" value="ECO:0007669"/>
    <property type="project" value="InterPro"/>
</dbReference>
<feature type="compositionally biased region" description="Low complexity" evidence="4">
    <location>
        <begin position="229"/>
        <end position="240"/>
    </location>
</feature>